<dbReference type="InterPro" id="IPR014710">
    <property type="entry name" value="RmlC-like_jellyroll"/>
</dbReference>
<dbReference type="Proteomes" id="UP000466931">
    <property type="component" value="Chromosome"/>
</dbReference>
<dbReference type="Gene3D" id="3.30.565.10">
    <property type="entry name" value="Histidine kinase-like ATPase, C-terminal domain"/>
    <property type="match status" value="1"/>
</dbReference>
<keyword evidence="3 5" id="KW-0418">Kinase</keyword>
<dbReference type="Gene3D" id="2.60.120.10">
    <property type="entry name" value="Jelly Rolls"/>
    <property type="match status" value="1"/>
</dbReference>
<dbReference type="EMBL" id="AP022612">
    <property type="protein sequence ID" value="BBZ35150.1"/>
    <property type="molecule type" value="Genomic_DNA"/>
</dbReference>
<name>A0A7I7Y0F1_9MYCO</name>
<dbReference type="InterPro" id="IPR005467">
    <property type="entry name" value="His_kinase_dom"/>
</dbReference>
<dbReference type="InterPro" id="IPR036890">
    <property type="entry name" value="HATPase_C_sf"/>
</dbReference>
<dbReference type="SUPFAM" id="SSF51206">
    <property type="entry name" value="cAMP-binding domain-like"/>
    <property type="match status" value="1"/>
</dbReference>
<keyword evidence="6" id="KW-1185">Reference proteome</keyword>
<reference evidence="5" key="1">
    <citation type="journal article" date="2019" name="Emerg. Microbes Infect.">
        <title>Comprehensive subspecies identification of 175 nontuberculous mycobacteria species based on 7547 genomic profiles.</title>
        <authorList>
            <person name="Matsumoto Y."/>
            <person name="Kinjo T."/>
            <person name="Motooka D."/>
            <person name="Nabeya D."/>
            <person name="Jung N."/>
            <person name="Uechi K."/>
            <person name="Horii T."/>
            <person name="Iida T."/>
            <person name="Fujita J."/>
            <person name="Nakamura S."/>
        </authorList>
    </citation>
    <scope>NUCLEOTIDE SEQUENCE [LARGE SCALE GENOMIC DNA]</scope>
    <source>
        <strain evidence="5">JCM 13671</strain>
    </source>
</reference>
<evidence type="ECO:0000256" key="3">
    <source>
        <dbReference type="ARBA" id="ARBA00022777"/>
    </source>
</evidence>
<dbReference type="PANTHER" id="PTHR43065:SF48">
    <property type="entry name" value="HISTIDINE KINASE"/>
    <property type="match status" value="1"/>
</dbReference>
<evidence type="ECO:0000313" key="5">
    <source>
        <dbReference type="EMBL" id="BBZ35150.1"/>
    </source>
</evidence>
<dbReference type="OrthoDB" id="1931120at2"/>
<keyword evidence="4" id="KW-0902">Two-component regulatory system</keyword>
<dbReference type="PROSITE" id="PS50042">
    <property type="entry name" value="CNMP_BINDING_3"/>
    <property type="match status" value="1"/>
</dbReference>
<dbReference type="AlphaFoldDB" id="A0A7I7Y0F1"/>
<dbReference type="InterPro" id="IPR004358">
    <property type="entry name" value="Sig_transdc_His_kin-like_C"/>
</dbReference>
<protein>
    <recommendedName>
        <fullName evidence="2">histidine kinase</fullName>
        <ecNumber evidence="2">2.7.13.3</ecNumber>
    </recommendedName>
</protein>
<proteinExistence type="predicted"/>
<dbReference type="GO" id="GO:0004673">
    <property type="term" value="F:protein histidine kinase activity"/>
    <property type="evidence" value="ECO:0007669"/>
    <property type="project" value="UniProtKB-EC"/>
</dbReference>
<dbReference type="Pfam" id="PF00027">
    <property type="entry name" value="cNMP_binding"/>
    <property type="match status" value="1"/>
</dbReference>
<dbReference type="InterPro" id="IPR018490">
    <property type="entry name" value="cNMP-bd_dom_sf"/>
</dbReference>
<evidence type="ECO:0000256" key="1">
    <source>
        <dbReference type="ARBA" id="ARBA00000085"/>
    </source>
</evidence>
<dbReference type="SMART" id="SM00100">
    <property type="entry name" value="cNMP"/>
    <property type="match status" value="1"/>
</dbReference>
<dbReference type="PROSITE" id="PS50109">
    <property type="entry name" value="HIS_KIN"/>
    <property type="match status" value="1"/>
</dbReference>
<comment type="catalytic activity">
    <reaction evidence="1">
        <text>ATP + protein L-histidine = ADP + protein N-phospho-L-histidine.</text>
        <dbReference type="EC" id="2.7.13.3"/>
    </reaction>
</comment>
<dbReference type="InterPro" id="IPR000595">
    <property type="entry name" value="cNMP-bd_dom"/>
</dbReference>
<organism evidence="5 6">
    <name type="scientific">Mycolicibacterium confluentis</name>
    <dbReference type="NCBI Taxonomy" id="28047"/>
    <lineage>
        <taxon>Bacteria</taxon>
        <taxon>Bacillati</taxon>
        <taxon>Actinomycetota</taxon>
        <taxon>Actinomycetes</taxon>
        <taxon>Mycobacteriales</taxon>
        <taxon>Mycobacteriaceae</taxon>
        <taxon>Mycolicibacterium</taxon>
    </lineage>
</organism>
<gene>
    <name evidence="5" type="ORF">MCNF_37550</name>
</gene>
<dbReference type="InterPro" id="IPR003594">
    <property type="entry name" value="HATPase_dom"/>
</dbReference>
<dbReference type="Gene3D" id="1.10.287.130">
    <property type="match status" value="1"/>
</dbReference>
<accession>A0A7I7Y0F1</accession>
<evidence type="ECO:0000313" key="6">
    <source>
        <dbReference type="Proteomes" id="UP000466931"/>
    </source>
</evidence>
<dbReference type="RefSeq" id="WP_085149525.1">
    <property type="nucleotide sequence ID" value="NZ_AP022612.1"/>
</dbReference>
<dbReference type="SMART" id="SM00387">
    <property type="entry name" value="HATPase_c"/>
    <property type="match status" value="1"/>
</dbReference>
<dbReference type="PANTHER" id="PTHR43065">
    <property type="entry name" value="SENSOR HISTIDINE KINASE"/>
    <property type="match status" value="1"/>
</dbReference>
<sequence length="482" mass="52565">MSASCQRDELRTLFLFESLSDDQLDRLCRDGAMATIEPGPIFAEGEPATCLYVLLEGEIALSKRSGGADIETLRSSQRGAYLGAWSAFLEDAQTYEVSARAIRPCRMFVLDATCLGEFMRTEFPMACHFLVGQSVGRFRQSRILGPHDRLIQLGQLTAGLTHELNNPAAAAVRATAELRSRIASLRHKLSLLADGSIDREAMSDLVQISDEVAELITKSHDLTPLQKSDREDEIGAWLQQRGIDRAWQLAPTYAEAGLDTDHLEQIVATLAHHPGADASAVLRGAVEWLTCTIEAELLMAEITDATTRVSDLVEQTKQYTQLDRAPFDYADVHGLLSTTVGMLAHRLGTDIAVVTDFDATLPPLPCWPAELNQVWTNLIDNAATAMRGGGTLTLRTLHQGDMARVEVCDDGPGVPDDLRERIFDPFFTTKPIGEGVGLGLDLAARVVDKHGGSLWVESAPGDTRFITVLPLTLPFSDTDTAI</sequence>
<dbReference type="EC" id="2.7.13.3" evidence="2"/>
<reference evidence="5" key="2">
    <citation type="submission" date="2020-02" db="EMBL/GenBank/DDBJ databases">
        <authorList>
            <person name="Matsumoto Y."/>
            <person name="Motooka D."/>
            <person name="Nakamura S."/>
        </authorList>
    </citation>
    <scope>NUCLEOTIDE SEQUENCE</scope>
    <source>
        <strain evidence="5">JCM 13671</strain>
    </source>
</reference>
<evidence type="ECO:0000256" key="2">
    <source>
        <dbReference type="ARBA" id="ARBA00012438"/>
    </source>
</evidence>
<dbReference type="Pfam" id="PF02518">
    <property type="entry name" value="HATPase_c"/>
    <property type="match status" value="1"/>
</dbReference>
<dbReference type="SUPFAM" id="SSF55874">
    <property type="entry name" value="ATPase domain of HSP90 chaperone/DNA topoisomerase II/histidine kinase"/>
    <property type="match status" value="1"/>
</dbReference>
<keyword evidence="3 5" id="KW-0808">Transferase</keyword>
<dbReference type="PRINTS" id="PR00344">
    <property type="entry name" value="BCTRLSENSOR"/>
</dbReference>
<dbReference type="GO" id="GO:0000160">
    <property type="term" value="P:phosphorelay signal transduction system"/>
    <property type="evidence" value="ECO:0007669"/>
    <property type="project" value="UniProtKB-KW"/>
</dbReference>
<evidence type="ECO:0000256" key="4">
    <source>
        <dbReference type="ARBA" id="ARBA00023012"/>
    </source>
</evidence>
<dbReference type="CDD" id="cd00038">
    <property type="entry name" value="CAP_ED"/>
    <property type="match status" value="1"/>
</dbReference>